<accession>A0A6L2LXM1</accession>
<dbReference type="EMBL" id="BKCJ010005399">
    <property type="protein sequence ID" value="GEU66526.1"/>
    <property type="molecule type" value="Genomic_DNA"/>
</dbReference>
<evidence type="ECO:0000256" key="1">
    <source>
        <dbReference type="SAM" id="MobiDB-lite"/>
    </source>
</evidence>
<feature type="region of interest" description="Disordered" evidence="1">
    <location>
        <begin position="580"/>
        <end position="614"/>
    </location>
</feature>
<evidence type="ECO:0000313" key="2">
    <source>
        <dbReference type="EMBL" id="GEU66526.1"/>
    </source>
</evidence>
<gene>
    <name evidence="2" type="ORF">Tci_038504</name>
</gene>
<proteinExistence type="predicted"/>
<sequence>MMAASKVPMLKPKNGNAPLITQVVEGVETIIASTTAEEKAQKSTNNTNGAVNTAHGATTANTQATAVNSTAIDNLSDAVICAFFASQPNSPQLDNEDLQQIYPDELKEIDLRGYFARECRALRSQDTTHNKSTKRIVPVETPASAALVSCDGLGDYDWSDQAEEGPTNFSLMAYSSTSSNFELVDKCKTGLGYNAVPPPYTGNFMPPKPNLSGLEEFVNEPIVTKPTVKKPVVETSEAKASVDKPKIVRKNFGSPFIEDWISDSEDETESKSKIEKETVKPSFAKIKFVKSKERVKSLRKTTVKQAKNQKFNFSKYIFESMVKNLDNLNKNLMYPRETPLFPTLMVQAQEEMGEGSTNPTDPHHTPTIIQPSTSQPQNTKQHMKPRRKVTEVPQPSNLTEHAVDEADNEEMDNSLERAATTATSLDAEQDKGVNTPQSGKDSQKLNELMELLRVESFKDEGLGEKDASKQGRIADIDANEDIYLVNVHNDEDMFGVNDLDGNEVIVESVDVAEQAKEVVDDITLAKALVEIKSAKPKADKVVIQEPEQGITTITPTTIIAASLRPKAKVLVIHEQKQAPTSTISSQQPLHIKDKGKGKVVEPEPVKKMSKKDQSMLDEELAFKLQVEEEEERLTKEKTQ</sequence>
<organism evidence="2">
    <name type="scientific">Tanacetum cinerariifolium</name>
    <name type="common">Dalmatian daisy</name>
    <name type="synonym">Chrysanthemum cinerariifolium</name>
    <dbReference type="NCBI Taxonomy" id="118510"/>
    <lineage>
        <taxon>Eukaryota</taxon>
        <taxon>Viridiplantae</taxon>
        <taxon>Streptophyta</taxon>
        <taxon>Embryophyta</taxon>
        <taxon>Tracheophyta</taxon>
        <taxon>Spermatophyta</taxon>
        <taxon>Magnoliopsida</taxon>
        <taxon>eudicotyledons</taxon>
        <taxon>Gunneridae</taxon>
        <taxon>Pentapetalae</taxon>
        <taxon>asterids</taxon>
        <taxon>campanulids</taxon>
        <taxon>Asterales</taxon>
        <taxon>Asteraceae</taxon>
        <taxon>Asteroideae</taxon>
        <taxon>Anthemideae</taxon>
        <taxon>Anthemidinae</taxon>
        <taxon>Tanacetum</taxon>
    </lineage>
</organism>
<protein>
    <submittedName>
        <fullName evidence="2">Uncharacterized protein</fullName>
    </submittedName>
</protein>
<reference evidence="2" key="1">
    <citation type="journal article" date="2019" name="Sci. Rep.">
        <title>Draft genome of Tanacetum cinerariifolium, the natural source of mosquito coil.</title>
        <authorList>
            <person name="Yamashiro T."/>
            <person name="Shiraishi A."/>
            <person name="Satake H."/>
            <person name="Nakayama K."/>
        </authorList>
    </citation>
    <scope>NUCLEOTIDE SEQUENCE</scope>
</reference>
<feature type="region of interest" description="Disordered" evidence="1">
    <location>
        <begin position="350"/>
        <end position="441"/>
    </location>
</feature>
<comment type="caution">
    <text evidence="2">The sequence shown here is derived from an EMBL/GenBank/DDBJ whole genome shotgun (WGS) entry which is preliminary data.</text>
</comment>
<dbReference type="AlphaFoldDB" id="A0A6L2LXM1"/>
<feature type="compositionally biased region" description="Polar residues" evidence="1">
    <location>
        <begin position="420"/>
        <end position="440"/>
    </location>
</feature>
<feature type="compositionally biased region" description="Basic and acidic residues" evidence="1">
    <location>
        <begin position="590"/>
        <end position="614"/>
    </location>
</feature>
<feature type="compositionally biased region" description="Polar residues" evidence="1">
    <location>
        <begin position="367"/>
        <end position="380"/>
    </location>
</feature>
<name>A0A6L2LXM1_TANCI</name>